<dbReference type="AlphaFoldDB" id="A0AAE9WR93"/>
<dbReference type="Proteomes" id="UP001054126">
    <property type="component" value="Chromosome 5"/>
</dbReference>
<organism evidence="2 3">
    <name type="scientific">Plasmodium yoelii yoelii</name>
    <dbReference type="NCBI Taxonomy" id="73239"/>
    <lineage>
        <taxon>Eukaryota</taxon>
        <taxon>Sar</taxon>
        <taxon>Alveolata</taxon>
        <taxon>Apicomplexa</taxon>
        <taxon>Aconoidasida</taxon>
        <taxon>Haemosporida</taxon>
        <taxon>Plasmodiidae</taxon>
        <taxon>Plasmodium</taxon>
        <taxon>Plasmodium (Vinckeia)</taxon>
    </lineage>
</organism>
<protein>
    <submittedName>
        <fullName evidence="2">RAP protein</fullName>
    </submittedName>
</protein>
<accession>A0AAE9WR93</accession>
<reference evidence="2" key="1">
    <citation type="submission" date="2023-01" db="EMBL/GenBank/DDBJ databases">
        <title>Long-Read Genome Assembly and Gene Model Annotations for the Rodent Malaria Parasite Plasmodium yoelii 17XNL.</title>
        <authorList>
            <person name="Mitchell G.J."/>
            <person name="Sebastian A."/>
            <person name="Albert I."/>
            <person name="Lindner S.E."/>
        </authorList>
    </citation>
    <scope>NUCLEOTIDE SEQUENCE</scope>
    <source>
        <strain evidence="2">17XNL clone 1.1</strain>
    </source>
</reference>
<name>A0AAE9WR93_PLAYO</name>
<evidence type="ECO:0000313" key="3">
    <source>
        <dbReference type="Proteomes" id="UP001054126"/>
    </source>
</evidence>
<dbReference type="InterPro" id="IPR013584">
    <property type="entry name" value="RAP"/>
</dbReference>
<evidence type="ECO:0000313" key="2">
    <source>
        <dbReference type="EMBL" id="WBY55607.1"/>
    </source>
</evidence>
<dbReference type="Pfam" id="PF08373">
    <property type="entry name" value="RAP"/>
    <property type="match status" value="1"/>
</dbReference>
<gene>
    <name evidence="2" type="ORF">Py17XNL_000504454</name>
</gene>
<dbReference type="Gene3D" id="3.40.960.10">
    <property type="entry name" value="VSR Endonuclease"/>
    <property type="match status" value="1"/>
</dbReference>
<dbReference type="EMBL" id="CP115529">
    <property type="protein sequence ID" value="WBY55607.1"/>
    <property type="molecule type" value="Genomic_DNA"/>
</dbReference>
<sequence>MINKAIKKLVSKNFLCFASRQKQNKIINHNKNIISINVSNIRNVSNIKNVSNVGSGLFDGIPNEEIDKDKLIYLVKNMQMVNLKEKGILNNISNLLKRHMNQFTIDEIYLIIHSFSKLDFRKYSLYNNFVKIIMTKKPVINTRTLTQMLIDLHKTSSLDLNALTFFTQYYINNLVKNFSLFDLSMILYIFNKYNYNDFITVNKICQTISDHFIPIIDEDKGVLTTILLSLSVLNLNYEIYSNFLKLYVYTNYEKFEIKYLCNISYSIALWLARGSVKDKFLSELLKDIVFLLINNMQKLKNDELKQLHIVLYFLRAMEENYEDAIKKIEKKNIKNTITVSKMQQQVEKIFTEIGLNVNKEFPVGPYVLDFALKKKKIYVEVNGFTHYYTFDGKINNKTNLKYFILNKLKWKVIVSTFFLKKKYLKEDEVFFEICTQRYFIILFCTQIVTIEYMDWKNKSKDDKIKYIETNILEKIK</sequence>
<proteinExistence type="predicted"/>
<feature type="domain" description="RAP" evidence="1">
    <location>
        <begin position="379"/>
        <end position="413"/>
    </location>
</feature>
<evidence type="ECO:0000259" key="1">
    <source>
        <dbReference type="Pfam" id="PF08373"/>
    </source>
</evidence>